<evidence type="ECO:0000259" key="1">
    <source>
        <dbReference type="Pfam" id="PF09343"/>
    </source>
</evidence>
<reference evidence="2 3" key="1">
    <citation type="submission" date="2016-10" db="EMBL/GenBank/DDBJ databases">
        <authorList>
            <person name="de Groot N.N."/>
        </authorList>
    </citation>
    <scope>NUCLEOTIDE SEQUENCE [LARGE SCALE GENOMIC DNA]</scope>
    <source>
        <strain evidence="2 3">R5</strain>
    </source>
</reference>
<proteinExistence type="predicted"/>
<evidence type="ECO:0000313" key="2">
    <source>
        <dbReference type="EMBL" id="SDC06384.1"/>
    </source>
</evidence>
<dbReference type="Proteomes" id="UP000199245">
    <property type="component" value="Unassembled WGS sequence"/>
</dbReference>
<protein>
    <submittedName>
        <fullName evidence="2">TIGR02217 family protein</fullName>
    </submittedName>
</protein>
<sequence length="216" mass="23699">MVYSPITIEPIYLDGTEKTVMSGGVVTLEDDTSVLKSDSRTVSPTVRSDRVQRSWQLSWRSSSDFIMSLFEIVRNERGFLFISPLLQERQATGQKLRNTVTGLTTGDGVTKTFQLQFATSLPKSIGTGFVSSDAYDVNYPLEDTVVAYVAGVEVPLDDVNLLTGVVTYATAPGAGATVTADFERAWPVMFTSKSIGRTMLEVDQTEVRSAQIEEIF</sequence>
<feature type="domain" description="DUF2460" evidence="1">
    <location>
        <begin position="66"/>
        <end position="215"/>
    </location>
</feature>
<organism evidence="2 3">
    <name type="scientific">Bradyrhizobium brasilense</name>
    <dbReference type="NCBI Taxonomy" id="1419277"/>
    <lineage>
        <taxon>Bacteria</taxon>
        <taxon>Pseudomonadati</taxon>
        <taxon>Pseudomonadota</taxon>
        <taxon>Alphaproteobacteria</taxon>
        <taxon>Hyphomicrobiales</taxon>
        <taxon>Nitrobacteraceae</taxon>
        <taxon>Bradyrhizobium</taxon>
    </lineage>
</organism>
<dbReference type="RefSeq" id="WP_092077593.1">
    <property type="nucleotide sequence ID" value="NZ_FMZW01000001.1"/>
</dbReference>
<dbReference type="EMBL" id="FMZW01000001">
    <property type="protein sequence ID" value="SDC06384.1"/>
    <property type="molecule type" value="Genomic_DNA"/>
</dbReference>
<gene>
    <name evidence="2" type="ORF">SAMN05216337_1001162</name>
</gene>
<dbReference type="Pfam" id="PF09343">
    <property type="entry name" value="DUF2460"/>
    <property type="match status" value="1"/>
</dbReference>
<dbReference type="AlphaFoldDB" id="A0A1G6IIV2"/>
<accession>A0A1G6IIV2</accession>
<dbReference type="InterPro" id="IPR011740">
    <property type="entry name" value="DUF2460"/>
</dbReference>
<evidence type="ECO:0000313" key="3">
    <source>
        <dbReference type="Proteomes" id="UP000199245"/>
    </source>
</evidence>
<name>A0A1G6IIV2_9BRAD</name>